<keyword evidence="3" id="KW-1185">Reference proteome</keyword>
<dbReference type="PANTHER" id="PTHR43173">
    <property type="entry name" value="ABC1 FAMILY PROTEIN"/>
    <property type="match status" value="1"/>
</dbReference>
<reference evidence="2" key="2">
    <citation type="submission" date="2023-06" db="EMBL/GenBank/DDBJ databases">
        <authorList>
            <consortium name="Lawrence Berkeley National Laboratory"/>
            <person name="Haridas S."/>
            <person name="Hensen N."/>
            <person name="Bonometti L."/>
            <person name="Westerberg I."/>
            <person name="Brannstrom I.O."/>
            <person name="Guillou S."/>
            <person name="Cros-Aarteil S."/>
            <person name="Calhoun S."/>
            <person name="Kuo A."/>
            <person name="Mondo S."/>
            <person name="Pangilinan J."/>
            <person name="Riley R."/>
            <person name="LaButti K."/>
            <person name="Andreopoulos B."/>
            <person name="Lipzen A."/>
            <person name="Chen C."/>
            <person name="Yanf M."/>
            <person name="Daum C."/>
            <person name="Ng V."/>
            <person name="Clum A."/>
            <person name="Steindorff A."/>
            <person name="Ohm R."/>
            <person name="Martin F."/>
            <person name="Silar P."/>
            <person name="Natvig D."/>
            <person name="Lalanne C."/>
            <person name="Gautier V."/>
            <person name="Ament-velasquez S.L."/>
            <person name="Kruys A."/>
            <person name="Hutchinson M.I."/>
            <person name="Powell A.J."/>
            <person name="Barry K."/>
            <person name="Miller A.N."/>
            <person name="Grigoriev I.V."/>
            <person name="Debuchy R."/>
            <person name="Gladieux P."/>
            <person name="Thoren M.H."/>
            <person name="Johannesson H."/>
        </authorList>
    </citation>
    <scope>NUCLEOTIDE SEQUENCE</scope>
    <source>
        <strain evidence="2">CBS 232.78</strain>
    </source>
</reference>
<feature type="chain" id="PRO_5042230116" evidence="1">
    <location>
        <begin position="24"/>
        <end position="631"/>
    </location>
</feature>
<sequence>MKLTAPFLTLGLSVLYGAVQVQASAVFAHFMVGNVQSFDLSLWRKDISLAQEAKIDAFALNIAYNDKSIYDSLKIAFEAARLQNFKLFFSFDYAGGGPWPKGDVLDLASLYFGRKEYFTYNGKPLASTFEGADKSDDWVDIKNQTKCFFLPDWSSRGAGPASELSNGVADGLFAWAAWPWGSRDMDTYTDAYYNETLTKVNKPYMMAVSPWFYTSLPGWNKNWLWRGDSLWHDRWVEIIDQQPEFVEIVSWNDYGESHHIGPLYDHAMGLFESGKAPFNYAQDMPHDGWRQLLPFLIDSYKNKRPTITNEGLVSWYRTSPAGACGDGKTSGNTASQMQLEFPPAEVSRDRIFFSALLGSPASVTVTIGKHTRSADWKSIPDGGIGIYHGSIPFCGSSGGVTIRLSRNAKTITQISGHSISLANCQKGLTNWNAWVGSNTATTTISATPALSRSQQVCIEGTGANDKFADLCAFSCRFGYCPLSACVCKALGAPRTPPPAKYPTGYPAKGLSAAYTGLCKYSCERGHCPADICSPTKQELVVPTVSEFSPPACIAGTGKSKKLAGLCEWACAYGFCPIGACKCTKQGALPAGLTWENVGDVKAVEGVEDFGLCDYACHRGNCPRDVCAKVVT</sequence>
<dbReference type="Gene3D" id="3.20.20.80">
    <property type="entry name" value="Glycosidases"/>
    <property type="match status" value="1"/>
</dbReference>
<reference evidence="2" key="1">
    <citation type="journal article" date="2023" name="Mol. Phylogenet. Evol.">
        <title>Genome-scale phylogeny and comparative genomics of the fungal order Sordariales.</title>
        <authorList>
            <person name="Hensen N."/>
            <person name="Bonometti L."/>
            <person name="Westerberg I."/>
            <person name="Brannstrom I.O."/>
            <person name="Guillou S."/>
            <person name="Cros-Aarteil S."/>
            <person name="Calhoun S."/>
            <person name="Haridas S."/>
            <person name="Kuo A."/>
            <person name="Mondo S."/>
            <person name="Pangilinan J."/>
            <person name="Riley R."/>
            <person name="LaButti K."/>
            <person name="Andreopoulos B."/>
            <person name="Lipzen A."/>
            <person name="Chen C."/>
            <person name="Yan M."/>
            <person name="Daum C."/>
            <person name="Ng V."/>
            <person name="Clum A."/>
            <person name="Steindorff A."/>
            <person name="Ohm R.A."/>
            <person name="Martin F."/>
            <person name="Silar P."/>
            <person name="Natvig D.O."/>
            <person name="Lalanne C."/>
            <person name="Gautier V."/>
            <person name="Ament-Velasquez S.L."/>
            <person name="Kruys A."/>
            <person name="Hutchinson M.I."/>
            <person name="Powell A.J."/>
            <person name="Barry K."/>
            <person name="Miller A.N."/>
            <person name="Grigoriev I.V."/>
            <person name="Debuchy R."/>
            <person name="Gladieux P."/>
            <person name="Hiltunen Thoren M."/>
            <person name="Johannesson H."/>
        </authorList>
    </citation>
    <scope>NUCLEOTIDE SEQUENCE</scope>
    <source>
        <strain evidence="2">CBS 232.78</strain>
    </source>
</reference>
<feature type="signal peptide" evidence="1">
    <location>
        <begin position="1"/>
        <end position="23"/>
    </location>
</feature>
<gene>
    <name evidence="2" type="ORF">B0H63DRAFT_538292</name>
</gene>
<dbReference type="AlphaFoldDB" id="A0AAE0NYM6"/>
<protein>
    <submittedName>
        <fullName evidence="2">Glycosyl hydrolase family 71-domain-containing protein</fullName>
    </submittedName>
</protein>
<comment type="caution">
    <text evidence="2">The sequence shown here is derived from an EMBL/GenBank/DDBJ whole genome shotgun (WGS) entry which is preliminary data.</text>
</comment>
<dbReference type="CDD" id="cd11577">
    <property type="entry name" value="GH71"/>
    <property type="match status" value="1"/>
</dbReference>
<keyword evidence="2" id="KW-0378">Hydrolase</keyword>
<evidence type="ECO:0000313" key="3">
    <source>
        <dbReference type="Proteomes" id="UP001285441"/>
    </source>
</evidence>
<dbReference type="GO" id="GO:0051118">
    <property type="term" value="F:glucan endo-1,3-alpha-glucosidase activity"/>
    <property type="evidence" value="ECO:0007669"/>
    <property type="project" value="InterPro"/>
</dbReference>
<dbReference type="Pfam" id="PF03659">
    <property type="entry name" value="Glyco_hydro_71"/>
    <property type="match status" value="1"/>
</dbReference>
<keyword evidence="1" id="KW-0732">Signal</keyword>
<dbReference type="EMBL" id="JAULSW010000002">
    <property type="protein sequence ID" value="KAK3390137.1"/>
    <property type="molecule type" value="Genomic_DNA"/>
</dbReference>
<evidence type="ECO:0000256" key="1">
    <source>
        <dbReference type="SAM" id="SignalP"/>
    </source>
</evidence>
<name>A0AAE0NYM6_9PEZI</name>
<organism evidence="2 3">
    <name type="scientific">Podospora didyma</name>
    <dbReference type="NCBI Taxonomy" id="330526"/>
    <lineage>
        <taxon>Eukaryota</taxon>
        <taxon>Fungi</taxon>
        <taxon>Dikarya</taxon>
        <taxon>Ascomycota</taxon>
        <taxon>Pezizomycotina</taxon>
        <taxon>Sordariomycetes</taxon>
        <taxon>Sordariomycetidae</taxon>
        <taxon>Sordariales</taxon>
        <taxon>Podosporaceae</taxon>
        <taxon>Podospora</taxon>
    </lineage>
</organism>
<dbReference type="Proteomes" id="UP001285441">
    <property type="component" value="Unassembled WGS sequence"/>
</dbReference>
<evidence type="ECO:0000313" key="2">
    <source>
        <dbReference type="EMBL" id="KAK3390137.1"/>
    </source>
</evidence>
<dbReference type="PANTHER" id="PTHR43173:SF33">
    <property type="entry name" value="ASCUS WALL ENDO-1,3-ALPHA-GLUCANASE-RELATED"/>
    <property type="match status" value="1"/>
</dbReference>
<dbReference type="InterPro" id="IPR005197">
    <property type="entry name" value="Glyco_hydro_71"/>
</dbReference>
<proteinExistence type="predicted"/>
<dbReference type="InterPro" id="IPR051130">
    <property type="entry name" value="Mito_struct-func_regulator"/>
</dbReference>
<accession>A0AAE0NYM6</accession>